<keyword evidence="2" id="KW-1185">Reference proteome</keyword>
<name>A0AAV7PJQ5_PLEWA</name>
<proteinExistence type="predicted"/>
<dbReference type="AlphaFoldDB" id="A0AAV7PJQ5"/>
<protein>
    <submittedName>
        <fullName evidence="1">Uncharacterized protein</fullName>
    </submittedName>
</protein>
<evidence type="ECO:0000313" key="1">
    <source>
        <dbReference type="EMBL" id="KAJ1127084.1"/>
    </source>
</evidence>
<reference evidence="1" key="1">
    <citation type="journal article" date="2022" name="bioRxiv">
        <title>Sequencing and chromosome-scale assembly of the giantPleurodeles waltlgenome.</title>
        <authorList>
            <person name="Brown T."/>
            <person name="Elewa A."/>
            <person name="Iarovenko S."/>
            <person name="Subramanian E."/>
            <person name="Araus A.J."/>
            <person name="Petzold A."/>
            <person name="Susuki M."/>
            <person name="Suzuki K.-i.T."/>
            <person name="Hayashi T."/>
            <person name="Toyoda A."/>
            <person name="Oliveira C."/>
            <person name="Osipova E."/>
            <person name="Leigh N.D."/>
            <person name="Simon A."/>
            <person name="Yun M.H."/>
        </authorList>
    </citation>
    <scope>NUCLEOTIDE SEQUENCE</scope>
    <source>
        <strain evidence="1">20211129_DDA</strain>
        <tissue evidence="1">Liver</tissue>
    </source>
</reference>
<sequence>MTPNLDPEIITYLFKLGKDQRKGLEKSLNQCQDKVLDILGPLAKIFDTVEEAYLKEKVIDLHLLLGWCQRAIYFLGNDDAGLLAERRKTVLMCISPKLSELANKESPEEACGLLFGEGMIKSLTKYVRTFPGLDKAYFSMHRVFSNVSFYGRASKRGQLTGWAGFRPQYQTNEMYLTEEAKEDLSFTPNGGEVEVVTPDQGVRPLEELKTTVATLRGFIFVSVRSWAFCGYVLVYSVEFVEELGCLCASVGEYSKLRLNCLAGLTVSDDAGLKAFPSGVLAAWGRVRQQGEGGVPWALRPSAREPADVLLRSVRPGLPYLSVVA</sequence>
<accession>A0AAV7PJQ5</accession>
<evidence type="ECO:0000313" key="2">
    <source>
        <dbReference type="Proteomes" id="UP001066276"/>
    </source>
</evidence>
<gene>
    <name evidence="1" type="ORF">NDU88_005490</name>
</gene>
<dbReference type="Proteomes" id="UP001066276">
    <property type="component" value="Chromosome 7"/>
</dbReference>
<dbReference type="EMBL" id="JANPWB010000011">
    <property type="protein sequence ID" value="KAJ1127084.1"/>
    <property type="molecule type" value="Genomic_DNA"/>
</dbReference>
<organism evidence="1 2">
    <name type="scientific">Pleurodeles waltl</name>
    <name type="common">Iberian ribbed newt</name>
    <dbReference type="NCBI Taxonomy" id="8319"/>
    <lineage>
        <taxon>Eukaryota</taxon>
        <taxon>Metazoa</taxon>
        <taxon>Chordata</taxon>
        <taxon>Craniata</taxon>
        <taxon>Vertebrata</taxon>
        <taxon>Euteleostomi</taxon>
        <taxon>Amphibia</taxon>
        <taxon>Batrachia</taxon>
        <taxon>Caudata</taxon>
        <taxon>Salamandroidea</taxon>
        <taxon>Salamandridae</taxon>
        <taxon>Pleurodelinae</taxon>
        <taxon>Pleurodeles</taxon>
    </lineage>
</organism>
<comment type="caution">
    <text evidence="1">The sequence shown here is derived from an EMBL/GenBank/DDBJ whole genome shotgun (WGS) entry which is preliminary data.</text>
</comment>